<dbReference type="EMBL" id="JACXVP010000009">
    <property type="protein sequence ID" value="KAG5587252.1"/>
    <property type="molecule type" value="Genomic_DNA"/>
</dbReference>
<dbReference type="Proteomes" id="UP000824120">
    <property type="component" value="Chromosome 9"/>
</dbReference>
<evidence type="ECO:0000313" key="2">
    <source>
        <dbReference type="Proteomes" id="UP000824120"/>
    </source>
</evidence>
<name>A0A9J5XIZ8_SOLCO</name>
<sequence length="63" mass="7230">MQNNGWRDTSDVICSNLPTALMFKDCFLSVSMITDSIFLFHIDCKIGVSCCYSEGLILHLYYR</sequence>
<comment type="caution">
    <text evidence="1">The sequence shown here is derived from an EMBL/GenBank/DDBJ whole genome shotgun (WGS) entry which is preliminary data.</text>
</comment>
<accession>A0A9J5XIZ8</accession>
<evidence type="ECO:0000313" key="1">
    <source>
        <dbReference type="EMBL" id="KAG5587252.1"/>
    </source>
</evidence>
<organism evidence="1 2">
    <name type="scientific">Solanum commersonii</name>
    <name type="common">Commerson's wild potato</name>
    <name type="synonym">Commerson's nightshade</name>
    <dbReference type="NCBI Taxonomy" id="4109"/>
    <lineage>
        <taxon>Eukaryota</taxon>
        <taxon>Viridiplantae</taxon>
        <taxon>Streptophyta</taxon>
        <taxon>Embryophyta</taxon>
        <taxon>Tracheophyta</taxon>
        <taxon>Spermatophyta</taxon>
        <taxon>Magnoliopsida</taxon>
        <taxon>eudicotyledons</taxon>
        <taxon>Gunneridae</taxon>
        <taxon>Pentapetalae</taxon>
        <taxon>asterids</taxon>
        <taxon>lamiids</taxon>
        <taxon>Solanales</taxon>
        <taxon>Solanaceae</taxon>
        <taxon>Solanoideae</taxon>
        <taxon>Solaneae</taxon>
        <taxon>Solanum</taxon>
    </lineage>
</organism>
<reference evidence="1 2" key="1">
    <citation type="submission" date="2020-09" db="EMBL/GenBank/DDBJ databases">
        <title>De no assembly of potato wild relative species, Solanum commersonii.</title>
        <authorList>
            <person name="Cho K."/>
        </authorList>
    </citation>
    <scope>NUCLEOTIDE SEQUENCE [LARGE SCALE GENOMIC DNA]</scope>
    <source>
        <strain evidence="1">LZ3.2</strain>
        <tissue evidence="1">Leaf</tissue>
    </source>
</reference>
<protein>
    <submittedName>
        <fullName evidence="1">Uncharacterized protein</fullName>
    </submittedName>
</protein>
<proteinExistence type="predicted"/>
<gene>
    <name evidence="1" type="ORF">H5410_047686</name>
</gene>
<keyword evidence="2" id="KW-1185">Reference proteome</keyword>
<dbReference type="AlphaFoldDB" id="A0A9J5XIZ8"/>